<evidence type="ECO:0000256" key="1">
    <source>
        <dbReference type="SAM" id="MobiDB-lite"/>
    </source>
</evidence>
<evidence type="ECO:0000313" key="2">
    <source>
        <dbReference type="EMBL" id="THH15810.1"/>
    </source>
</evidence>
<reference evidence="2 3" key="1">
    <citation type="submission" date="2019-02" db="EMBL/GenBank/DDBJ databases">
        <title>Genome sequencing of the rare red list fungi Bondarzewia mesenterica.</title>
        <authorList>
            <person name="Buettner E."/>
            <person name="Kellner H."/>
        </authorList>
    </citation>
    <scope>NUCLEOTIDE SEQUENCE [LARGE SCALE GENOMIC DNA]</scope>
    <source>
        <strain evidence="2 3">DSM 108281</strain>
    </source>
</reference>
<dbReference type="AlphaFoldDB" id="A0A4S4LZD5"/>
<organism evidence="2 3">
    <name type="scientific">Bondarzewia mesenterica</name>
    <dbReference type="NCBI Taxonomy" id="1095465"/>
    <lineage>
        <taxon>Eukaryota</taxon>
        <taxon>Fungi</taxon>
        <taxon>Dikarya</taxon>
        <taxon>Basidiomycota</taxon>
        <taxon>Agaricomycotina</taxon>
        <taxon>Agaricomycetes</taxon>
        <taxon>Russulales</taxon>
        <taxon>Bondarzewiaceae</taxon>
        <taxon>Bondarzewia</taxon>
    </lineage>
</organism>
<feature type="compositionally biased region" description="Basic residues" evidence="1">
    <location>
        <begin position="164"/>
        <end position="175"/>
    </location>
</feature>
<protein>
    <submittedName>
        <fullName evidence="2">Uncharacterized protein</fullName>
    </submittedName>
</protein>
<gene>
    <name evidence="2" type="ORF">EW146_g4726</name>
</gene>
<feature type="region of interest" description="Disordered" evidence="1">
    <location>
        <begin position="88"/>
        <end position="107"/>
    </location>
</feature>
<evidence type="ECO:0000313" key="3">
    <source>
        <dbReference type="Proteomes" id="UP000310158"/>
    </source>
</evidence>
<sequence>MSSTTTTTNTTAIFHLATHIEATKNIGIAAGNKPDTEFLVNLPQEVNALIHAQRKAVIATLPQTFSPLSSSDELAVVILLLALSAAEGGHPDSPTQGGGRIKGGTTQTEKVLRSVSASASVKGKGKGKKREVVEIEKGKRWWAKSSSPGELESDDEEDMLHLPPSKKVKKARTVGHKPATTSALSKPTPPLLYIDSDGEQ</sequence>
<accession>A0A4S4LZD5</accession>
<comment type="caution">
    <text evidence="2">The sequence shown here is derived from an EMBL/GenBank/DDBJ whole genome shotgun (WGS) entry which is preliminary data.</text>
</comment>
<keyword evidence="3" id="KW-1185">Reference proteome</keyword>
<name>A0A4S4LZD5_9AGAM</name>
<proteinExistence type="predicted"/>
<dbReference type="Proteomes" id="UP000310158">
    <property type="component" value="Unassembled WGS sequence"/>
</dbReference>
<dbReference type="EMBL" id="SGPL01000190">
    <property type="protein sequence ID" value="THH15810.1"/>
    <property type="molecule type" value="Genomic_DNA"/>
</dbReference>
<feature type="region of interest" description="Disordered" evidence="1">
    <location>
        <begin position="137"/>
        <end position="200"/>
    </location>
</feature>